<dbReference type="SUPFAM" id="SSF53300">
    <property type="entry name" value="vWA-like"/>
    <property type="match status" value="1"/>
</dbReference>
<evidence type="ECO:0000256" key="1">
    <source>
        <dbReference type="SAM" id="MobiDB-lite"/>
    </source>
</evidence>
<accession>A0A4Y7IV01</accession>
<sequence>MLSTYVRFGPSGNQICPTCGTKWKDIPVIRPAPAPIPQPIPPPTGFGPYPGYPPSLFGPPPPPVRPYPGYPPSPFGPPPPPVHPSQSTSSEPLVHNDDDPLNLRSNSSSDNTSVIRSVDIKTHTELPAVKRSVSQENFHILVNLKSNVTGIDQVNCRPPIDLVTVLDISYSMVGEKIQLLKRAMRFVIQNH</sequence>
<proteinExistence type="predicted"/>
<dbReference type="PANTHER" id="PTHR10579:SF167">
    <property type="entry name" value="OS02G0619600 PROTEIN"/>
    <property type="match status" value="1"/>
</dbReference>
<dbReference type="AlphaFoldDB" id="A0A4Y7IV01"/>
<evidence type="ECO:0000313" key="2">
    <source>
        <dbReference type="EMBL" id="RZC51265.1"/>
    </source>
</evidence>
<gene>
    <name evidence="2" type="ORF">C5167_019708</name>
</gene>
<protein>
    <recommendedName>
        <fullName evidence="4">VWFA domain-containing protein</fullName>
    </recommendedName>
</protein>
<reference evidence="2 3" key="1">
    <citation type="journal article" date="2018" name="Science">
        <title>The opium poppy genome and morphinan production.</title>
        <authorList>
            <person name="Guo L."/>
            <person name="Winzer T."/>
            <person name="Yang X."/>
            <person name="Li Y."/>
            <person name="Ning Z."/>
            <person name="He Z."/>
            <person name="Teodor R."/>
            <person name="Lu Y."/>
            <person name="Bowser T.A."/>
            <person name="Graham I.A."/>
            <person name="Ye K."/>
        </authorList>
    </citation>
    <scope>NUCLEOTIDE SEQUENCE [LARGE SCALE GENOMIC DNA]</scope>
    <source>
        <strain evidence="3">cv. HN1</strain>
        <tissue evidence="2">Leaves</tissue>
    </source>
</reference>
<feature type="non-terminal residue" evidence="2">
    <location>
        <position position="191"/>
    </location>
</feature>
<organism evidence="2 3">
    <name type="scientific">Papaver somniferum</name>
    <name type="common">Opium poppy</name>
    <dbReference type="NCBI Taxonomy" id="3469"/>
    <lineage>
        <taxon>Eukaryota</taxon>
        <taxon>Viridiplantae</taxon>
        <taxon>Streptophyta</taxon>
        <taxon>Embryophyta</taxon>
        <taxon>Tracheophyta</taxon>
        <taxon>Spermatophyta</taxon>
        <taxon>Magnoliopsida</taxon>
        <taxon>Ranunculales</taxon>
        <taxon>Papaveraceae</taxon>
        <taxon>Papaveroideae</taxon>
        <taxon>Papaver</taxon>
    </lineage>
</organism>
<evidence type="ECO:0000313" key="3">
    <source>
        <dbReference type="Proteomes" id="UP000316621"/>
    </source>
</evidence>
<dbReference type="InterPro" id="IPR051266">
    <property type="entry name" value="CLCR"/>
</dbReference>
<keyword evidence="3" id="KW-1185">Reference proteome</keyword>
<name>A0A4Y7IV01_PAPSO</name>
<dbReference type="OMA" id="DACDSRA"/>
<dbReference type="InterPro" id="IPR036465">
    <property type="entry name" value="vWFA_dom_sf"/>
</dbReference>
<feature type="compositionally biased region" description="Pro residues" evidence="1">
    <location>
        <begin position="34"/>
        <end position="83"/>
    </location>
</feature>
<dbReference type="Gramene" id="RZC51265">
    <property type="protein sequence ID" value="RZC51265"/>
    <property type="gene ID" value="C5167_019708"/>
</dbReference>
<dbReference type="Proteomes" id="UP000316621">
    <property type="component" value="Chromosome 2"/>
</dbReference>
<dbReference type="PANTHER" id="PTHR10579">
    <property type="entry name" value="CALCIUM-ACTIVATED CHLORIDE CHANNEL REGULATOR"/>
    <property type="match status" value="1"/>
</dbReference>
<evidence type="ECO:0008006" key="4">
    <source>
        <dbReference type="Google" id="ProtNLM"/>
    </source>
</evidence>
<feature type="region of interest" description="Disordered" evidence="1">
    <location>
        <begin position="34"/>
        <end position="111"/>
    </location>
</feature>
<dbReference type="EMBL" id="CM010716">
    <property type="protein sequence ID" value="RZC51265.1"/>
    <property type="molecule type" value="Genomic_DNA"/>
</dbReference>